<dbReference type="KEGG" id="pye:A6J80_15810"/>
<proteinExistence type="predicted"/>
<evidence type="ECO:0000256" key="1">
    <source>
        <dbReference type="ARBA" id="ARBA00022679"/>
    </source>
</evidence>
<name>A0A1V0GV26_9RHOB</name>
<dbReference type="PANTHER" id="PTHR10605">
    <property type="entry name" value="HEPARAN SULFATE SULFOTRANSFERASE"/>
    <property type="match status" value="1"/>
</dbReference>
<reference evidence="4" key="1">
    <citation type="submission" date="2017-12" db="EMBL/GenBank/DDBJ databases">
        <title>FDA dAtabase for Regulatory Grade micrObial Sequences (FDA-ARGOS): Supporting development and validation of Infectious Disease Dx tests.</title>
        <authorList>
            <person name="Campos J."/>
            <person name="Goldberg B."/>
            <person name="Tallon L."/>
            <person name="Sadzewicz L."/>
            <person name="Sengamalay N."/>
            <person name="Ott S."/>
            <person name="Godinez A."/>
            <person name="Nagaraj S."/>
            <person name="Vyas G."/>
            <person name="Aluvathingal J."/>
            <person name="Nadendla S."/>
            <person name="Geyer C."/>
            <person name="Nandy P."/>
            <person name="Hobson J."/>
            <person name="Sichtig H."/>
        </authorList>
    </citation>
    <scope>NUCLEOTIDE SEQUENCE</scope>
    <source>
        <strain evidence="4">FDAARGOS_252</strain>
    </source>
</reference>
<protein>
    <submittedName>
        <fullName evidence="4">Sulfotransferase</fullName>
    </submittedName>
</protein>
<sequence length="293" mass="32915">MQAETLSERERPRGADGRRPLVDFIVIGAMRAGTTMLHDLLSGHPQISMARMKETDFFVAEKNLPRGAGWYGAQFDPARPIRGEISPNYAKAMDFPGVPERIFEHCPGVRLVYVLRDPVARAVSQYAHSWNMGELSDTPEQMARSPEYPRILDASRYARQIDNYLRLFDPGQLLVVDFDALLADPQGQVDRILAHVGAGPMVVPPPARQNGNDELSRVPKPLLRLTQSRLRPLLTAVAGPALRGRLRRLLARGPARVAPAFPELLLQRMRDDLAEDARRLRQMTGQEFARWSI</sequence>
<dbReference type="RefSeq" id="WP_080622121.1">
    <property type="nucleotide sequence ID" value="NZ_CAWMZI010000001.1"/>
</dbReference>
<evidence type="ECO:0000313" key="4">
    <source>
        <dbReference type="EMBL" id="ARC37640.1"/>
    </source>
</evidence>
<dbReference type="GO" id="GO:0008146">
    <property type="term" value="F:sulfotransferase activity"/>
    <property type="evidence" value="ECO:0007669"/>
    <property type="project" value="InterPro"/>
</dbReference>
<dbReference type="Proteomes" id="UP000191257">
    <property type="component" value="Chromosome"/>
</dbReference>
<dbReference type="EMBL" id="CP020442">
    <property type="protein sequence ID" value="ARC37640.1"/>
    <property type="molecule type" value="Genomic_DNA"/>
</dbReference>
<evidence type="ECO:0000259" key="3">
    <source>
        <dbReference type="Pfam" id="PF00685"/>
    </source>
</evidence>
<dbReference type="STRING" id="147645.A6J80_15810"/>
<dbReference type="AlphaFoldDB" id="A0A1V0GV26"/>
<dbReference type="InterPro" id="IPR037359">
    <property type="entry name" value="NST/OST"/>
</dbReference>
<keyword evidence="2" id="KW-0325">Glycoprotein</keyword>
<evidence type="ECO:0000256" key="2">
    <source>
        <dbReference type="ARBA" id="ARBA00023180"/>
    </source>
</evidence>
<feature type="domain" description="Sulfotransferase" evidence="3">
    <location>
        <begin position="23"/>
        <end position="196"/>
    </location>
</feature>
<dbReference type="eggNOG" id="COG0457">
    <property type="taxonomic scope" value="Bacteria"/>
</dbReference>
<gene>
    <name evidence="4" type="ORF">A6J80_15810</name>
</gene>
<dbReference type="PANTHER" id="PTHR10605:SF56">
    <property type="entry name" value="BIFUNCTIONAL HEPARAN SULFATE N-DEACETYLASE_N-SULFOTRANSFERASE"/>
    <property type="match status" value="1"/>
</dbReference>
<evidence type="ECO:0000313" key="5">
    <source>
        <dbReference type="Proteomes" id="UP000191257"/>
    </source>
</evidence>
<dbReference type="InterPro" id="IPR027417">
    <property type="entry name" value="P-loop_NTPase"/>
</dbReference>
<dbReference type="SUPFAM" id="SSF52540">
    <property type="entry name" value="P-loop containing nucleoside triphosphate hydrolases"/>
    <property type="match status" value="1"/>
</dbReference>
<dbReference type="Pfam" id="PF00685">
    <property type="entry name" value="Sulfotransfer_1"/>
    <property type="match status" value="1"/>
</dbReference>
<accession>A0A1V0GV26</accession>
<dbReference type="InterPro" id="IPR000863">
    <property type="entry name" value="Sulfotransferase_dom"/>
</dbReference>
<keyword evidence="1" id="KW-0808">Transferase</keyword>
<organism evidence="4 5">
    <name type="scientific">Paracoccus yeei</name>
    <dbReference type="NCBI Taxonomy" id="147645"/>
    <lineage>
        <taxon>Bacteria</taxon>
        <taxon>Pseudomonadati</taxon>
        <taxon>Pseudomonadota</taxon>
        <taxon>Alphaproteobacteria</taxon>
        <taxon>Rhodobacterales</taxon>
        <taxon>Paracoccaceae</taxon>
        <taxon>Paracoccus</taxon>
    </lineage>
</organism>
<dbReference type="Gene3D" id="3.40.50.300">
    <property type="entry name" value="P-loop containing nucleotide triphosphate hydrolases"/>
    <property type="match status" value="1"/>
</dbReference>
<keyword evidence="5" id="KW-1185">Reference proteome</keyword>